<dbReference type="Proteomes" id="UP000290572">
    <property type="component" value="Unassembled WGS sequence"/>
</dbReference>
<evidence type="ECO:0000313" key="3">
    <source>
        <dbReference type="EMBL" id="RXN21802.1"/>
    </source>
</evidence>
<dbReference type="GO" id="GO:0070286">
    <property type="term" value="P:axonemal dynein complex assembly"/>
    <property type="evidence" value="ECO:0007669"/>
    <property type="project" value="InterPro"/>
</dbReference>
<dbReference type="Gene3D" id="3.30.420.10">
    <property type="entry name" value="Ribonuclease H-like superfamily/Ribonuclease H"/>
    <property type="match status" value="1"/>
</dbReference>
<feature type="domain" description="Dynein assembly factor 3 C-terminal" evidence="2">
    <location>
        <begin position="423"/>
        <end position="737"/>
    </location>
</feature>
<feature type="region of interest" description="Disordered" evidence="1">
    <location>
        <begin position="177"/>
        <end position="218"/>
    </location>
</feature>
<sequence length="753" mass="85276">MLGTLENRKKNQWQNYVKPLVHAYNCTKNEVTGFTPYELMFGRQPRLPIDLALGLPINHQPGSHSQYVNNLRSQLQESYRLATESAKKTADRNRTRFDKHVVNSTLKEGDRVLVRNVRLRGKHKLADRWESDVYVVLKQSEGVPVYVVRPETREGPQRTLHRDLLLPCGFLPMTQVEDEADNTKVARRPRTRQYPNSDLSGETDEDDPQSDLEGCYVDGPRNITVETVGTDNISSIVKYLPGKRDSVPSAALTAAGHSPSDVTKAFPNDPVQVYNPNLPDLGERNLPDAEERNLPDPQERYLPDPGERNLYDLEERNLPDPGDRNLLDAQERNLPDPEERSLPSPVEDNLPVGQRSDIPEREVNSINCPAQASEREKTEVFLEVFGNSEIRKETEETLKHAAAQLSLSITNTLSSDSHTHPCLDTSLLKFKERDELVRIFKQWERPPSVPASVRKVWDARVRQHLGTRYDSRQGCFDWDLTMKLHQSGCGIISKHQYVKWRESGVAFEMREGLYQTANQSLLSTRVFSHRGDRVAVRGYWGDIVSSPYLSFGIETENKDLLKKHNNQHVKTAQDISEVNILGLFECLSTRGSSLLNEDEPKPSRSCCQSTDNFITDEKIQNDSPASQTHTEPEQHPAEQQTHKLDLMNLSGVKVSFLSPDSLNKLPLKSKYRNLFNTIFCSASMVHQLDSSLTEIAAPDAALVIELAKYLLDLSKEQVSGFADRVKEIAEESGFTATHNQSSDIYAVFTRKKD</sequence>
<dbReference type="InterPro" id="IPR028235">
    <property type="entry name" value="DNAAF3_C"/>
</dbReference>
<dbReference type="GO" id="GO:0003676">
    <property type="term" value="F:nucleic acid binding"/>
    <property type="evidence" value="ECO:0007669"/>
    <property type="project" value="InterPro"/>
</dbReference>
<dbReference type="Pfam" id="PF14740">
    <property type="entry name" value="DUF4471"/>
    <property type="match status" value="1"/>
</dbReference>
<feature type="region of interest" description="Disordered" evidence="1">
    <location>
        <begin position="253"/>
        <end position="354"/>
    </location>
</feature>
<dbReference type="InterPro" id="IPR039304">
    <property type="entry name" value="DNAAF3"/>
</dbReference>
<dbReference type="PANTHER" id="PTHR22118:SF14">
    <property type="entry name" value="DYNEIN AXONEMAL ASSEMBLY FACTOR 3"/>
    <property type="match status" value="1"/>
</dbReference>
<dbReference type="AlphaFoldDB" id="A0A498MQ88"/>
<dbReference type="GO" id="GO:0044458">
    <property type="term" value="P:motile cilium assembly"/>
    <property type="evidence" value="ECO:0007669"/>
    <property type="project" value="TreeGrafter"/>
</dbReference>
<feature type="compositionally biased region" description="Acidic residues" evidence="1">
    <location>
        <begin position="201"/>
        <end position="210"/>
    </location>
</feature>
<proteinExistence type="predicted"/>
<accession>A0A498MQ88</accession>
<name>A0A498MQ88_LABRO</name>
<evidence type="ECO:0000313" key="4">
    <source>
        <dbReference type="Proteomes" id="UP000290572"/>
    </source>
</evidence>
<gene>
    <name evidence="3" type="ORF">ROHU_006879</name>
</gene>
<dbReference type="InterPro" id="IPR036397">
    <property type="entry name" value="RNaseH_sf"/>
</dbReference>
<keyword evidence="4" id="KW-1185">Reference proteome</keyword>
<dbReference type="EMBL" id="QBIY01012607">
    <property type="protein sequence ID" value="RXN21802.1"/>
    <property type="molecule type" value="Genomic_DNA"/>
</dbReference>
<feature type="compositionally biased region" description="Basic and acidic residues" evidence="1">
    <location>
        <begin position="281"/>
        <end position="341"/>
    </location>
</feature>
<dbReference type="PANTHER" id="PTHR22118">
    <property type="entry name" value="DYNEIN ASSEMBLY FACTOR 3, AXONEMAL"/>
    <property type="match status" value="1"/>
</dbReference>
<evidence type="ECO:0000256" key="1">
    <source>
        <dbReference type="SAM" id="MobiDB-lite"/>
    </source>
</evidence>
<evidence type="ECO:0000259" key="2">
    <source>
        <dbReference type="Pfam" id="PF14740"/>
    </source>
</evidence>
<reference evidence="3 4" key="1">
    <citation type="submission" date="2018-03" db="EMBL/GenBank/DDBJ databases">
        <title>Draft genome sequence of Rohu Carp (Labeo rohita).</title>
        <authorList>
            <person name="Das P."/>
            <person name="Kushwaha B."/>
            <person name="Joshi C.G."/>
            <person name="Kumar D."/>
            <person name="Nagpure N.S."/>
            <person name="Sahoo L."/>
            <person name="Das S.P."/>
            <person name="Bit A."/>
            <person name="Patnaik S."/>
            <person name="Meher P.K."/>
            <person name="Jayasankar P."/>
            <person name="Koringa P.G."/>
            <person name="Patel N.V."/>
            <person name="Hinsu A.T."/>
            <person name="Kumar R."/>
            <person name="Pandey M."/>
            <person name="Agarwal S."/>
            <person name="Srivastava S."/>
            <person name="Singh M."/>
            <person name="Iquebal M.A."/>
            <person name="Jaiswal S."/>
            <person name="Angadi U.B."/>
            <person name="Kumar N."/>
            <person name="Raza M."/>
            <person name="Shah T.M."/>
            <person name="Rai A."/>
            <person name="Jena J.K."/>
        </authorList>
    </citation>
    <scope>NUCLEOTIDE SEQUENCE [LARGE SCALE GENOMIC DNA]</scope>
    <source>
        <strain evidence="3">DASCIFA01</strain>
        <tissue evidence="3">Testis</tissue>
    </source>
</reference>
<comment type="caution">
    <text evidence="3">The sequence shown here is derived from an EMBL/GenBank/DDBJ whole genome shotgun (WGS) entry which is preliminary data.</text>
</comment>
<protein>
    <submittedName>
        <fullName evidence="3">Dynein assembly factor axonemal</fullName>
    </submittedName>
</protein>
<organism evidence="3 4">
    <name type="scientific">Labeo rohita</name>
    <name type="common">Indian major carp</name>
    <name type="synonym">Cyprinus rohita</name>
    <dbReference type="NCBI Taxonomy" id="84645"/>
    <lineage>
        <taxon>Eukaryota</taxon>
        <taxon>Metazoa</taxon>
        <taxon>Chordata</taxon>
        <taxon>Craniata</taxon>
        <taxon>Vertebrata</taxon>
        <taxon>Euteleostomi</taxon>
        <taxon>Actinopterygii</taxon>
        <taxon>Neopterygii</taxon>
        <taxon>Teleostei</taxon>
        <taxon>Ostariophysi</taxon>
        <taxon>Cypriniformes</taxon>
        <taxon>Cyprinidae</taxon>
        <taxon>Labeoninae</taxon>
        <taxon>Labeonini</taxon>
        <taxon>Labeo</taxon>
    </lineage>
</organism>
<dbReference type="STRING" id="84645.A0A498MQ88"/>